<feature type="transmembrane region" description="Helical" evidence="11">
    <location>
        <begin position="70"/>
        <end position="95"/>
    </location>
</feature>
<dbReference type="Proteomes" id="UP000295344">
    <property type="component" value="Unassembled WGS sequence"/>
</dbReference>
<dbReference type="GO" id="GO:0008324">
    <property type="term" value="F:monoatomic cation transmembrane transporter activity"/>
    <property type="evidence" value="ECO:0007669"/>
    <property type="project" value="InterPro"/>
</dbReference>
<evidence type="ECO:0000256" key="7">
    <source>
        <dbReference type="ARBA" id="ARBA00022989"/>
    </source>
</evidence>
<reference evidence="13 14" key="1">
    <citation type="submission" date="2019-03" db="EMBL/GenBank/DDBJ databases">
        <title>Genomic Encyclopedia of Archaeal and Bacterial Type Strains, Phase II (KMG-II): from individual species to whole genera.</title>
        <authorList>
            <person name="Goeker M."/>
        </authorList>
    </citation>
    <scope>NUCLEOTIDE SEQUENCE [LARGE SCALE GENOMIC DNA]</scope>
    <source>
        <strain evidence="13 14">DSM 24782</strain>
    </source>
</reference>
<sequence length="192" mass="20270">MLLLRRGRQLEWVTLGWNVVGVVVLAALAIPASSVALAGFGLDSLIEIGASTVVLWELSGTGEARQRRGLRMIGVAFLLLAAYLLVQSTIALLAGHRAVPSIGGIVWTAVTAAVMFTLAALKARTGRALGNPVLETEGRVTFIDGLLAVAVLLGVLLDLTLGWWWADPVAGLVIVFYAVREAVGIFRTPTSD</sequence>
<evidence type="ECO:0000313" key="13">
    <source>
        <dbReference type="EMBL" id="TDS80367.1"/>
    </source>
</evidence>
<keyword evidence="7 11" id="KW-1133">Transmembrane helix</keyword>
<dbReference type="InterPro" id="IPR058533">
    <property type="entry name" value="Cation_efflux_TM"/>
</dbReference>
<gene>
    <name evidence="13" type="ORF">CLV52_0925</name>
</gene>
<evidence type="ECO:0000256" key="3">
    <source>
        <dbReference type="ARBA" id="ARBA00008731"/>
    </source>
</evidence>
<feature type="transmembrane region" description="Helical" evidence="11">
    <location>
        <begin position="36"/>
        <end position="58"/>
    </location>
</feature>
<keyword evidence="8" id="KW-0770">Synapse</keyword>
<proteinExistence type="inferred from homology"/>
<keyword evidence="9 11" id="KW-0472">Membrane</keyword>
<dbReference type="OrthoDB" id="9805136at2"/>
<keyword evidence="14" id="KW-1185">Reference proteome</keyword>
<keyword evidence="4 11" id="KW-0812">Transmembrane</keyword>
<dbReference type="GO" id="GO:0031410">
    <property type="term" value="C:cytoplasmic vesicle"/>
    <property type="evidence" value="ECO:0007669"/>
    <property type="project" value="UniProtKB-KW"/>
</dbReference>
<dbReference type="Pfam" id="PF01545">
    <property type="entry name" value="Cation_efflux"/>
    <property type="match status" value="1"/>
</dbReference>
<evidence type="ECO:0000313" key="14">
    <source>
        <dbReference type="Proteomes" id="UP000295344"/>
    </source>
</evidence>
<feature type="transmembrane region" description="Helical" evidence="11">
    <location>
        <begin position="142"/>
        <end position="166"/>
    </location>
</feature>
<comment type="caution">
    <text evidence="13">The sequence shown here is derived from an EMBL/GenBank/DDBJ whole genome shotgun (WGS) entry which is preliminary data.</text>
</comment>
<dbReference type="Gene3D" id="1.20.1510.10">
    <property type="entry name" value="Cation efflux protein transmembrane domain"/>
    <property type="match status" value="1"/>
</dbReference>
<accession>A0A4R7FRD1</accession>
<dbReference type="InterPro" id="IPR026765">
    <property type="entry name" value="Tmem163"/>
</dbReference>
<dbReference type="EMBL" id="SOAM01000001">
    <property type="protein sequence ID" value="TDS80367.1"/>
    <property type="molecule type" value="Genomic_DNA"/>
</dbReference>
<evidence type="ECO:0000256" key="4">
    <source>
        <dbReference type="ARBA" id="ARBA00022692"/>
    </source>
</evidence>
<dbReference type="SUPFAM" id="SSF161111">
    <property type="entry name" value="Cation efflux protein transmembrane domain-like"/>
    <property type="match status" value="1"/>
</dbReference>
<dbReference type="InterPro" id="IPR027469">
    <property type="entry name" value="Cation_efflux_TMD_sf"/>
</dbReference>
<evidence type="ECO:0000256" key="2">
    <source>
        <dbReference type="ARBA" id="ARBA00004644"/>
    </source>
</evidence>
<evidence type="ECO:0000256" key="1">
    <source>
        <dbReference type="ARBA" id="ARBA00004146"/>
    </source>
</evidence>
<comment type="subcellular location">
    <subcellularLocation>
        <location evidence="2">Cytoplasmic vesicle</location>
        <location evidence="2">Secretory vesicle</location>
        <location evidence="2">Synaptic vesicle membrane</location>
        <topology evidence="2">Multi-pass membrane protein</topology>
    </subcellularLocation>
    <subcellularLocation>
        <location evidence="1">Early endosome membrane</location>
    </subcellularLocation>
</comment>
<organism evidence="13 14">
    <name type="scientific">Amnibacterium kyonggiense</name>
    <dbReference type="NCBI Taxonomy" id="595671"/>
    <lineage>
        <taxon>Bacteria</taxon>
        <taxon>Bacillati</taxon>
        <taxon>Actinomycetota</taxon>
        <taxon>Actinomycetes</taxon>
        <taxon>Micrococcales</taxon>
        <taxon>Microbacteriaceae</taxon>
        <taxon>Amnibacterium</taxon>
    </lineage>
</organism>
<feature type="domain" description="Cation efflux protein transmembrane" evidence="12">
    <location>
        <begin position="74"/>
        <end position="188"/>
    </location>
</feature>
<dbReference type="AlphaFoldDB" id="A0A4R7FRD1"/>
<feature type="transmembrane region" description="Helical" evidence="11">
    <location>
        <begin position="12"/>
        <end position="30"/>
    </location>
</feature>
<keyword evidence="5" id="KW-0967">Endosome</keyword>
<keyword evidence="6" id="KW-0862">Zinc</keyword>
<name>A0A4R7FRD1_9MICO</name>
<protein>
    <submittedName>
        <fullName evidence="13">Cation efflux family protein</fullName>
    </submittedName>
</protein>
<evidence type="ECO:0000256" key="9">
    <source>
        <dbReference type="ARBA" id="ARBA00023136"/>
    </source>
</evidence>
<dbReference type="RefSeq" id="WP_133765838.1">
    <property type="nucleotide sequence ID" value="NZ_BAAARP010000001.1"/>
</dbReference>
<evidence type="ECO:0000256" key="11">
    <source>
        <dbReference type="SAM" id="Phobius"/>
    </source>
</evidence>
<keyword evidence="10" id="KW-0968">Cytoplasmic vesicle</keyword>
<evidence type="ECO:0000256" key="10">
    <source>
        <dbReference type="ARBA" id="ARBA00023329"/>
    </source>
</evidence>
<evidence type="ECO:0000259" key="12">
    <source>
        <dbReference type="Pfam" id="PF01545"/>
    </source>
</evidence>
<dbReference type="GO" id="GO:0016020">
    <property type="term" value="C:membrane"/>
    <property type="evidence" value="ECO:0007669"/>
    <property type="project" value="InterPro"/>
</dbReference>
<dbReference type="PANTHER" id="PTHR31937:SF2">
    <property type="entry name" value="TRANSMEMBRANE PROTEIN 163"/>
    <property type="match status" value="1"/>
</dbReference>
<evidence type="ECO:0000256" key="5">
    <source>
        <dbReference type="ARBA" id="ARBA00022753"/>
    </source>
</evidence>
<dbReference type="PANTHER" id="PTHR31937">
    <property type="entry name" value="TRANSMEMBRANE PROTEIN 163"/>
    <property type="match status" value="1"/>
</dbReference>
<comment type="similarity">
    <text evidence="3">Belongs to the TMEM163 family.</text>
</comment>
<feature type="transmembrane region" description="Helical" evidence="11">
    <location>
        <begin position="101"/>
        <end position="121"/>
    </location>
</feature>
<evidence type="ECO:0000256" key="8">
    <source>
        <dbReference type="ARBA" id="ARBA00023018"/>
    </source>
</evidence>
<evidence type="ECO:0000256" key="6">
    <source>
        <dbReference type="ARBA" id="ARBA00022833"/>
    </source>
</evidence>